<evidence type="ECO:0000256" key="4">
    <source>
        <dbReference type="ARBA" id="ARBA00023163"/>
    </source>
</evidence>
<dbReference type="SMART" id="SM00100">
    <property type="entry name" value="cNMP"/>
    <property type="match status" value="1"/>
</dbReference>
<dbReference type="CDD" id="cd00038">
    <property type="entry name" value="CAP_ED"/>
    <property type="match status" value="1"/>
</dbReference>
<sequence length="226" mass="26374">MEQKWHIIRRCVIFHMKTANEIQRMFDQVHTYERTYRHGQWIISEGDQADVLGIVLTGSVGIHKIYPSGHSVLLTTLQQGDSFGEAVLFSRQRTYPATVIAREPTTILWLPREALVHLFSFDPAIMISFMEDLSQRVLLLNQKIEILSLGSLRQRIASVLIQLSRRQNSNVIQLPYSRKTWAEYLNVQRPSLSRELSQMRNEQLIEFDRSTVTILQISELERLLER</sequence>
<dbReference type="InterPro" id="IPR014710">
    <property type="entry name" value="RmlC-like_jellyroll"/>
</dbReference>
<organism evidence="7 8">
    <name type="scientific">Marinicrinis sediminis</name>
    <dbReference type="NCBI Taxonomy" id="1652465"/>
    <lineage>
        <taxon>Bacteria</taxon>
        <taxon>Bacillati</taxon>
        <taxon>Bacillota</taxon>
        <taxon>Bacilli</taxon>
        <taxon>Bacillales</taxon>
        <taxon>Paenibacillaceae</taxon>
    </lineage>
</organism>
<reference evidence="8" key="1">
    <citation type="journal article" date="2019" name="Int. J. Syst. Evol. Microbiol.">
        <title>The Global Catalogue of Microorganisms (GCM) 10K type strain sequencing project: providing services to taxonomists for standard genome sequencing and annotation.</title>
        <authorList>
            <consortium name="The Broad Institute Genomics Platform"/>
            <consortium name="The Broad Institute Genome Sequencing Center for Infectious Disease"/>
            <person name="Wu L."/>
            <person name="Ma J."/>
        </authorList>
    </citation>
    <scope>NUCLEOTIDE SEQUENCE [LARGE SCALE GENOMIC DNA]</scope>
    <source>
        <strain evidence="8">KCTC 33676</strain>
    </source>
</reference>
<dbReference type="Gene3D" id="2.60.120.10">
    <property type="entry name" value="Jelly Rolls"/>
    <property type="match status" value="1"/>
</dbReference>
<accession>A0ABW5RE01</accession>
<feature type="domain" description="HTH crp-type" evidence="6">
    <location>
        <begin position="150"/>
        <end position="218"/>
    </location>
</feature>
<proteinExistence type="predicted"/>
<evidence type="ECO:0000313" key="7">
    <source>
        <dbReference type="EMBL" id="MFD2673292.1"/>
    </source>
</evidence>
<gene>
    <name evidence="7" type="ORF">ACFSUC_17090</name>
</gene>
<keyword evidence="2" id="KW-0238">DNA-binding</keyword>
<dbReference type="Proteomes" id="UP001597497">
    <property type="component" value="Unassembled WGS sequence"/>
</dbReference>
<keyword evidence="3" id="KW-0010">Activator</keyword>
<evidence type="ECO:0000259" key="6">
    <source>
        <dbReference type="PROSITE" id="PS51063"/>
    </source>
</evidence>
<keyword evidence="1" id="KW-0805">Transcription regulation</keyword>
<dbReference type="PANTHER" id="PTHR24567">
    <property type="entry name" value="CRP FAMILY TRANSCRIPTIONAL REGULATORY PROTEIN"/>
    <property type="match status" value="1"/>
</dbReference>
<dbReference type="InterPro" id="IPR036390">
    <property type="entry name" value="WH_DNA-bd_sf"/>
</dbReference>
<dbReference type="EMBL" id="JBHUMM010000043">
    <property type="protein sequence ID" value="MFD2673292.1"/>
    <property type="molecule type" value="Genomic_DNA"/>
</dbReference>
<dbReference type="InterPro" id="IPR012318">
    <property type="entry name" value="HTH_CRP"/>
</dbReference>
<protein>
    <submittedName>
        <fullName evidence="7">Crp/Fnr family transcriptional regulator</fullName>
    </submittedName>
</protein>
<evidence type="ECO:0000259" key="5">
    <source>
        <dbReference type="PROSITE" id="PS50042"/>
    </source>
</evidence>
<dbReference type="PANTHER" id="PTHR24567:SF58">
    <property type="entry name" value="CYCLIC AMP-BINDING REGULATORY PROTEIN"/>
    <property type="match status" value="1"/>
</dbReference>
<dbReference type="InterPro" id="IPR050397">
    <property type="entry name" value="Env_Response_Regulators"/>
</dbReference>
<dbReference type="SMART" id="SM00419">
    <property type="entry name" value="HTH_CRP"/>
    <property type="match status" value="1"/>
</dbReference>
<evidence type="ECO:0000256" key="1">
    <source>
        <dbReference type="ARBA" id="ARBA00023015"/>
    </source>
</evidence>
<dbReference type="RefSeq" id="WP_379930855.1">
    <property type="nucleotide sequence ID" value="NZ_JBHUMM010000043.1"/>
</dbReference>
<evidence type="ECO:0000256" key="3">
    <source>
        <dbReference type="ARBA" id="ARBA00023159"/>
    </source>
</evidence>
<evidence type="ECO:0000256" key="2">
    <source>
        <dbReference type="ARBA" id="ARBA00023125"/>
    </source>
</evidence>
<feature type="domain" description="Cyclic nucleotide-binding" evidence="5">
    <location>
        <begin position="13"/>
        <end position="136"/>
    </location>
</feature>
<comment type="caution">
    <text evidence="7">The sequence shown here is derived from an EMBL/GenBank/DDBJ whole genome shotgun (WGS) entry which is preliminary data.</text>
</comment>
<name>A0ABW5RE01_9BACL</name>
<dbReference type="Pfam" id="PF00027">
    <property type="entry name" value="cNMP_binding"/>
    <property type="match status" value="1"/>
</dbReference>
<dbReference type="PROSITE" id="PS51063">
    <property type="entry name" value="HTH_CRP_2"/>
    <property type="match status" value="1"/>
</dbReference>
<evidence type="ECO:0000313" key="8">
    <source>
        <dbReference type="Proteomes" id="UP001597497"/>
    </source>
</evidence>
<keyword evidence="4" id="KW-0804">Transcription</keyword>
<dbReference type="InterPro" id="IPR018490">
    <property type="entry name" value="cNMP-bd_dom_sf"/>
</dbReference>
<dbReference type="Pfam" id="PF13545">
    <property type="entry name" value="HTH_Crp_2"/>
    <property type="match status" value="1"/>
</dbReference>
<dbReference type="PROSITE" id="PS50042">
    <property type="entry name" value="CNMP_BINDING_3"/>
    <property type="match status" value="1"/>
</dbReference>
<dbReference type="SUPFAM" id="SSF46785">
    <property type="entry name" value="Winged helix' DNA-binding domain"/>
    <property type="match status" value="1"/>
</dbReference>
<dbReference type="InterPro" id="IPR000595">
    <property type="entry name" value="cNMP-bd_dom"/>
</dbReference>
<keyword evidence="8" id="KW-1185">Reference proteome</keyword>
<dbReference type="SUPFAM" id="SSF51206">
    <property type="entry name" value="cAMP-binding domain-like"/>
    <property type="match status" value="1"/>
</dbReference>